<dbReference type="CDD" id="cd07043">
    <property type="entry name" value="STAS_anti-anti-sigma_factors"/>
    <property type="match status" value="1"/>
</dbReference>
<dbReference type="SUPFAM" id="SSF52091">
    <property type="entry name" value="SpoIIaa-like"/>
    <property type="match status" value="1"/>
</dbReference>
<dbReference type="InterPro" id="IPR036513">
    <property type="entry name" value="STAS_dom_sf"/>
</dbReference>
<dbReference type="PANTHER" id="PTHR33495:SF2">
    <property type="entry name" value="ANTI-SIGMA FACTOR ANTAGONIST TM_1081-RELATED"/>
    <property type="match status" value="1"/>
</dbReference>
<comment type="caution">
    <text evidence="4">The sequence shown here is derived from an EMBL/GenBank/DDBJ whole genome shotgun (WGS) entry which is preliminary data.</text>
</comment>
<comment type="similarity">
    <text evidence="1 2">Belongs to the anti-sigma-factor antagonist family.</text>
</comment>
<evidence type="ECO:0000256" key="1">
    <source>
        <dbReference type="ARBA" id="ARBA00009013"/>
    </source>
</evidence>
<dbReference type="PROSITE" id="PS50801">
    <property type="entry name" value="STAS"/>
    <property type="match status" value="1"/>
</dbReference>
<reference evidence="4 5" key="1">
    <citation type="submission" date="2021-03" db="EMBL/GenBank/DDBJ databases">
        <authorList>
            <person name="Kanchanasin P."/>
            <person name="Saeng-In P."/>
            <person name="Phongsopitanun W."/>
            <person name="Yuki M."/>
            <person name="Kudo T."/>
            <person name="Ohkuma M."/>
            <person name="Tanasupawat S."/>
        </authorList>
    </citation>
    <scope>NUCLEOTIDE SEQUENCE [LARGE SCALE GENOMIC DNA]</scope>
    <source>
        <strain evidence="4 5">L46</strain>
    </source>
</reference>
<evidence type="ECO:0000259" key="3">
    <source>
        <dbReference type="PROSITE" id="PS50801"/>
    </source>
</evidence>
<protein>
    <recommendedName>
        <fullName evidence="2">Anti-sigma factor antagonist</fullName>
    </recommendedName>
</protein>
<accession>A0ABS3RDI1</accession>
<dbReference type="PANTHER" id="PTHR33495">
    <property type="entry name" value="ANTI-SIGMA FACTOR ANTAGONIST TM_1081-RELATED-RELATED"/>
    <property type="match status" value="1"/>
</dbReference>
<name>A0ABS3RDI1_9ACTN</name>
<evidence type="ECO:0000256" key="2">
    <source>
        <dbReference type="RuleBase" id="RU003749"/>
    </source>
</evidence>
<dbReference type="Pfam" id="PF01740">
    <property type="entry name" value="STAS"/>
    <property type="match status" value="1"/>
</dbReference>
<evidence type="ECO:0000313" key="5">
    <source>
        <dbReference type="Proteomes" id="UP000666915"/>
    </source>
</evidence>
<feature type="domain" description="STAS" evidence="3">
    <location>
        <begin position="21"/>
        <end position="131"/>
    </location>
</feature>
<dbReference type="InterPro" id="IPR003658">
    <property type="entry name" value="Anti-sigma_ant"/>
</dbReference>
<sequence>MTTFMTAVPGADGQATAPAEVRMPAHRRPGHTIVALHGGLNAAAAPALREHLLGVLRSSGRLLILDMGEVSFCDEAGLAVLVGVQHRAAALGIIVRLSTANRQLIQLLHQTGLHRIFVVQTAPHAQAAPAA</sequence>
<proteinExistence type="inferred from homology"/>
<organism evidence="4 5">
    <name type="scientific">Actinomadura nitritigenes</name>
    <dbReference type="NCBI Taxonomy" id="134602"/>
    <lineage>
        <taxon>Bacteria</taxon>
        <taxon>Bacillati</taxon>
        <taxon>Actinomycetota</taxon>
        <taxon>Actinomycetes</taxon>
        <taxon>Streptosporangiales</taxon>
        <taxon>Thermomonosporaceae</taxon>
        <taxon>Actinomadura</taxon>
    </lineage>
</organism>
<keyword evidence="5" id="KW-1185">Reference proteome</keyword>
<dbReference type="RefSeq" id="WP_208272008.1">
    <property type="nucleotide sequence ID" value="NZ_BAAAGM010000102.1"/>
</dbReference>
<dbReference type="EMBL" id="JAGEOK010000036">
    <property type="protein sequence ID" value="MBO2443693.1"/>
    <property type="molecule type" value="Genomic_DNA"/>
</dbReference>
<dbReference type="NCBIfam" id="TIGR00377">
    <property type="entry name" value="ant_ant_sig"/>
    <property type="match status" value="1"/>
</dbReference>
<dbReference type="Gene3D" id="3.30.750.24">
    <property type="entry name" value="STAS domain"/>
    <property type="match status" value="1"/>
</dbReference>
<dbReference type="Proteomes" id="UP000666915">
    <property type="component" value="Unassembled WGS sequence"/>
</dbReference>
<gene>
    <name evidence="4" type="ORF">J4557_39830</name>
</gene>
<dbReference type="InterPro" id="IPR002645">
    <property type="entry name" value="STAS_dom"/>
</dbReference>
<evidence type="ECO:0000313" key="4">
    <source>
        <dbReference type="EMBL" id="MBO2443693.1"/>
    </source>
</evidence>